<dbReference type="Proteomes" id="UP000054559">
    <property type="component" value="Unassembled WGS sequence"/>
</dbReference>
<protein>
    <submittedName>
        <fullName evidence="1">Uncharacterized protein</fullName>
    </submittedName>
</protein>
<dbReference type="AlphaFoldDB" id="A0A0J8QQE6"/>
<dbReference type="EMBL" id="DS268119">
    <property type="protein sequence ID" value="KMU74691.1"/>
    <property type="molecule type" value="Genomic_DNA"/>
</dbReference>
<gene>
    <name evidence="1" type="ORF">CISG_00621</name>
</gene>
<evidence type="ECO:0000313" key="2">
    <source>
        <dbReference type="Proteomes" id="UP000054559"/>
    </source>
</evidence>
<proteinExistence type="predicted"/>
<evidence type="ECO:0000313" key="1">
    <source>
        <dbReference type="EMBL" id="KMU74691.1"/>
    </source>
</evidence>
<sequence>MARFQWPNRGPPGTLAPVRSLSTILHSIQVRSSTLPLRLNSSAALCLRAAAAAPLGAARSVIIPKSSSRWLSVDCAVDGRLSDVEESWVPPVSLSFGDPGLVSAAGVSTMCGISRRCSGGSAFGGVLPLPLPLPLLNRASVFCSTGATRLP</sequence>
<name>A0A0J8QQE6_COCIT</name>
<reference evidence="2" key="1">
    <citation type="journal article" date="2010" name="Genome Res.">
        <title>Population genomic sequencing of Coccidioides fungi reveals recent hybridization and transposon control.</title>
        <authorList>
            <person name="Neafsey D.E."/>
            <person name="Barker B.M."/>
            <person name="Sharpton T.J."/>
            <person name="Stajich J.E."/>
            <person name="Park D.J."/>
            <person name="Whiston E."/>
            <person name="Hung C.-Y."/>
            <person name="McMahan C."/>
            <person name="White J."/>
            <person name="Sykes S."/>
            <person name="Heiman D."/>
            <person name="Young S."/>
            <person name="Zeng Q."/>
            <person name="Abouelleil A."/>
            <person name="Aftuck L."/>
            <person name="Bessette D."/>
            <person name="Brown A."/>
            <person name="FitzGerald M."/>
            <person name="Lui A."/>
            <person name="Macdonald J.P."/>
            <person name="Priest M."/>
            <person name="Orbach M.J."/>
            <person name="Galgiani J.N."/>
            <person name="Kirkland T.N."/>
            <person name="Cole G.T."/>
            <person name="Birren B.W."/>
            <person name="Henn M.R."/>
            <person name="Taylor J.W."/>
            <person name="Rounsley S.D."/>
        </authorList>
    </citation>
    <scope>NUCLEOTIDE SEQUENCE [LARGE SCALE GENOMIC DNA]</scope>
    <source>
        <strain evidence="2">RMSCC 3703</strain>
    </source>
</reference>
<accession>A0A0J8QQE6</accession>
<organism evidence="1 2">
    <name type="scientific">Coccidioides immitis RMSCC 3703</name>
    <dbReference type="NCBI Taxonomy" id="454286"/>
    <lineage>
        <taxon>Eukaryota</taxon>
        <taxon>Fungi</taxon>
        <taxon>Dikarya</taxon>
        <taxon>Ascomycota</taxon>
        <taxon>Pezizomycotina</taxon>
        <taxon>Eurotiomycetes</taxon>
        <taxon>Eurotiomycetidae</taxon>
        <taxon>Onygenales</taxon>
        <taxon>Onygenaceae</taxon>
        <taxon>Coccidioides</taxon>
    </lineage>
</organism>